<dbReference type="Gene3D" id="3.40.20.10">
    <property type="entry name" value="Severin"/>
    <property type="match status" value="1"/>
</dbReference>
<dbReference type="SUPFAM" id="SSF55753">
    <property type="entry name" value="Actin depolymerizing proteins"/>
    <property type="match status" value="1"/>
</dbReference>
<dbReference type="AlphaFoldDB" id="A0A915LLB1"/>
<protein>
    <submittedName>
        <fullName evidence="2">Uncharacterized protein</fullName>
    </submittedName>
</protein>
<proteinExistence type="predicted"/>
<name>A0A915LLB1_MELJA</name>
<evidence type="ECO:0000313" key="1">
    <source>
        <dbReference type="Proteomes" id="UP000887561"/>
    </source>
</evidence>
<dbReference type="Proteomes" id="UP000887561">
    <property type="component" value="Unplaced"/>
</dbReference>
<sequence>KYLETDSMPRHKKAAIEVIYQGEESPPFKKLFQEWDEKLFKTPRNVENMRKLLFK</sequence>
<reference evidence="2" key="1">
    <citation type="submission" date="2022-11" db="UniProtKB">
        <authorList>
            <consortium name="WormBaseParasite"/>
        </authorList>
    </citation>
    <scope>IDENTIFICATION</scope>
</reference>
<dbReference type="WBParaSite" id="scaffold13635_cov193.g16989">
    <property type="protein sequence ID" value="scaffold13635_cov193.g16989"/>
    <property type="gene ID" value="scaffold13635_cov193.g16989"/>
</dbReference>
<evidence type="ECO:0000313" key="2">
    <source>
        <dbReference type="WBParaSite" id="scaffold13635_cov193.g16989"/>
    </source>
</evidence>
<keyword evidence="1" id="KW-1185">Reference proteome</keyword>
<dbReference type="InterPro" id="IPR029006">
    <property type="entry name" value="ADF-H/Gelsolin-like_dom_sf"/>
</dbReference>
<organism evidence="1 2">
    <name type="scientific">Meloidogyne javanica</name>
    <name type="common">Root-knot nematode worm</name>
    <dbReference type="NCBI Taxonomy" id="6303"/>
    <lineage>
        <taxon>Eukaryota</taxon>
        <taxon>Metazoa</taxon>
        <taxon>Ecdysozoa</taxon>
        <taxon>Nematoda</taxon>
        <taxon>Chromadorea</taxon>
        <taxon>Rhabditida</taxon>
        <taxon>Tylenchina</taxon>
        <taxon>Tylenchomorpha</taxon>
        <taxon>Tylenchoidea</taxon>
        <taxon>Meloidogynidae</taxon>
        <taxon>Meloidogyninae</taxon>
        <taxon>Meloidogyne</taxon>
        <taxon>Meloidogyne incognita group</taxon>
    </lineage>
</organism>
<accession>A0A915LLB1</accession>